<dbReference type="RefSeq" id="WP_115498553.1">
    <property type="nucleotide sequence ID" value="NZ_JACRTI010000007.1"/>
</dbReference>
<evidence type="ECO:0000313" key="2">
    <source>
        <dbReference type="EMBL" id="RDU50311.1"/>
    </source>
</evidence>
<keyword evidence="4" id="KW-1185">Reference proteome</keyword>
<proteinExistence type="predicted"/>
<accession>A0A3D8HH97</accession>
<dbReference type="Proteomes" id="UP000256321">
    <property type="component" value="Unassembled WGS sequence"/>
</dbReference>
<gene>
    <name evidence="2" type="ORF">DWU89_04925</name>
    <name evidence="1" type="ORF">H8784_04830</name>
</gene>
<evidence type="ECO:0000313" key="3">
    <source>
        <dbReference type="Proteomes" id="UP000256321"/>
    </source>
</evidence>
<dbReference type="Proteomes" id="UP000629596">
    <property type="component" value="Unassembled WGS sequence"/>
</dbReference>
<dbReference type="EMBL" id="JACRTI010000007">
    <property type="protein sequence ID" value="MBC8601044.1"/>
    <property type="molecule type" value="Genomic_DNA"/>
</dbReference>
<comment type="caution">
    <text evidence="2">The sequence shown here is derived from an EMBL/GenBank/DDBJ whole genome shotgun (WGS) entry which is preliminary data.</text>
</comment>
<evidence type="ECO:0008006" key="5">
    <source>
        <dbReference type="Google" id="ProtNLM"/>
    </source>
</evidence>
<reference evidence="2 3" key="1">
    <citation type="submission" date="2018-07" db="EMBL/GenBank/DDBJ databases">
        <title>Parabacteroides acidifaciens nov. sp., isolated from human feces.</title>
        <authorList>
            <person name="Wang Y.J."/>
        </authorList>
    </citation>
    <scope>NUCLEOTIDE SEQUENCE [LARGE SCALE GENOMIC DNA]</scope>
    <source>
        <strain evidence="2 3">426-9</strain>
    </source>
</reference>
<reference evidence="1 4" key="2">
    <citation type="submission" date="2020-08" db="EMBL/GenBank/DDBJ databases">
        <title>Genome public.</title>
        <authorList>
            <person name="Liu C."/>
            <person name="Sun Q."/>
        </authorList>
    </citation>
    <scope>NUCLEOTIDE SEQUENCE [LARGE SCALE GENOMIC DNA]</scope>
    <source>
        <strain evidence="1 4">426_9</strain>
    </source>
</reference>
<dbReference type="EMBL" id="QREV01000007">
    <property type="protein sequence ID" value="RDU50311.1"/>
    <property type="molecule type" value="Genomic_DNA"/>
</dbReference>
<dbReference type="AlphaFoldDB" id="A0A3D8HH97"/>
<organism evidence="2 3">
    <name type="scientific">Parabacteroides acidifaciens</name>
    <dbReference type="NCBI Taxonomy" id="2290935"/>
    <lineage>
        <taxon>Bacteria</taxon>
        <taxon>Pseudomonadati</taxon>
        <taxon>Bacteroidota</taxon>
        <taxon>Bacteroidia</taxon>
        <taxon>Bacteroidales</taxon>
        <taxon>Tannerellaceae</taxon>
        <taxon>Parabacteroides</taxon>
    </lineage>
</organism>
<evidence type="ECO:0000313" key="4">
    <source>
        <dbReference type="Proteomes" id="UP000629596"/>
    </source>
</evidence>
<sequence length="104" mass="12405">MDVIIDQAVHDAIIDFYEASKRLHITLDEETISKKMKRIYDEIENLGLYATAYNTARLRKDWIQKGYKECVIEDFHFAYQVYQDENGNAFVYVHDACHSFLYRE</sequence>
<evidence type="ECO:0000313" key="1">
    <source>
        <dbReference type="EMBL" id="MBC8601044.1"/>
    </source>
</evidence>
<protein>
    <recommendedName>
        <fullName evidence="5">Type II toxin-antitoxin system RelE/ParE family toxin</fullName>
    </recommendedName>
</protein>
<name>A0A3D8HH97_9BACT</name>